<accession>A0A2M9DD78</accession>
<dbReference type="InterPro" id="IPR029058">
    <property type="entry name" value="AB_hydrolase_fold"/>
</dbReference>
<dbReference type="RefSeq" id="WP_076979615.1">
    <property type="nucleotide sequence ID" value="NZ_CP019124.1"/>
</dbReference>
<dbReference type="EMBL" id="CP019124">
    <property type="protein sequence ID" value="APX89592.1"/>
    <property type="molecule type" value="Genomic_DNA"/>
</dbReference>
<dbReference type="SUPFAM" id="SSF53474">
    <property type="entry name" value="alpha/beta-Hydrolases"/>
    <property type="match status" value="1"/>
</dbReference>
<dbReference type="GO" id="GO:0016787">
    <property type="term" value="F:hydrolase activity"/>
    <property type="evidence" value="ECO:0007669"/>
    <property type="project" value="UniProtKB-KW"/>
</dbReference>
<dbReference type="Proteomes" id="UP000187266">
    <property type="component" value="Chromosome"/>
</dbReference>
<dbReference type="STRING" id="1267768.BV394_07585"/>
<dbReference type="PANTHER" id="PTHR48081:SF33">
    <property type="entry name" value="KYNURENINE FORMAMIDASE"/>
    <property type="match status" value="1"/>
</dbReference>
<evidence type="ECO:0000313" key="3">
    <source>
        <dbReference type="Proteomes" id="UP000187266"/>
    </source>
</evidence>
<accession>A0A1U7DHX8</accession>
<name>A0A1U7DHX8_9RHOB</name>
<proteinExistence type="predicted"/>
<dbReference type="OrthoDB" id="9771666at2"/>
<dbReference type="InterPro" id="IPR000073">
    <property type="entry name" value="AB_hydrolase_1"/>
</dbReference>
<dbReference type="Gene3D" id="3.40.50.1820">
    <property type="entry name" value="alpha/beta hydrolase"/>
    <property type="match status" value="1"/>
</dbReference>
<dbReference type="InterPro" id="IPR050300">
    <property type="entry name" value="GDXG_lipolytic_enzyme"/>
</dbReference>
<dbReference type="Pfam" id="PF12697">
    <property type="entry name" value="Abhydrolase_6"/>
    <property type="match status" value="1"/>
</dbReference>
<keyword evidence="3" id="KW-1185">Reference proteome</keyword>
<organism evidence="2 3">
    <name type="scientific">Brevirhabdus pacifica</name>
    <dbReference type="NCBI Taxonomy" id="1267768"/>
    <lineage>
        <taxon>Bacteria</taxon>
        <taxon>Pseudomonadati</taxon>
        <taxon>Pseudomonadota</taxon>
        <taxon>Alphaproteobacteria</taxon>
        <taxon>Rhodobacterales</taxon>
        <taxon>Paracoccaceae</taxon>
        <taxon>Brevirhabdus</taxon>
    </lineage>
</organism>
<sequence length="265" mass="28710">MRNDEAYDNHGHVPEADAIIEGWQDAAPEWRGIEAALGRARLNQPYGTHERERFDLFLPAGRAEGLVVFVHGGYWRRFDRGYFSHLAAGLTARGWAVAMPSYVLAPEARITEITGQVARAVAAAAAMVPGGPLILVGHSAGGHLVARMECADLDLAPEVVARLRRIVAISPVSDLRPLLETTINETLRLDADEALRESPALQPAKGTPTTVWVGAEELPAFVDQARWLAEAWPAAQLHIAPGRHHFDVIEPLADPDSDLVAAILA</sequence>
<reference evidence="2 3" key="1">
    <citation type="submission" date="2017-01" db="EMBL/GenBank/DDBJ databases">
        <title>Genomic analysis of Xuhuaishuia manganoxidans DY6-4.</title>
        <authorList>
            <person name="Wang X."/>
        </authorList>
    </citation>
    <scope>NUCLEOTIDE SEQUENCE [LARGE SCALE GENOMIC DNA]</scope>
    <source>
        <strain evidence="2 3">DY6-4</strain>
    </source>
</reference>
<keyword evidence="1 2" id="KW-0378">Hydrolase</keyword>
<protein>
    <submittedName>
        <fullName evidence="2">Alpha/beta hydrolase</fullName>
    </submittedName>
</protein>
<dbReference type="AlphaFoldDB" id="A0A1U7DHX8"/>
<gene>
    <name evidence="2" type="ORF">BV394_07585</name>
</gene>
<dbReference type="PANTHER" id="PTHR48081">
    <property type="entry name" value="AB HYDROLASE SUPERFAMILY PROTEIN C4A8.06C"/>
    <property type="match status" value="1"/>
</dbReference>
<evidence type="ECO:0000313" key="2">
    <source>
        <dbReference type="EMBL" id="APX89592.1"/>
    </source>
</evidence>
<evidence type="ECO:0000256" key="1">
    <source>
        <dbReference type="ARBA" id="ARBA00022801"/>
    </source>
</evidence>